<evidence type="ECO:0000313" key="2">
    <source>
        <dbReference type="Proteomes" id="UP000775213"/>
    </source>
</evidence>
<reference evidence="1 2" key="1">
    <citation type="journal article" date="2021" name="Hortic Res">
        <title>Chromosome-scale assembly of the Dendrobium chrysotoxum genome enhances the understanding of orchid evolution.</title>
        <authorList>
            <person name="Zhang Y."/>
            <person name="Zhang G.Q."/>
            <person name="Zhang D."/>
            <person name="Liu X.D."/>
            <person name="Xu X.Y."/>
            <person name="Sun W.H."/>
            <person name="Yu X."/>
            <person name="Zhu X."/>
            <person name="Wang Z.W."/>
            <person name="Zhao X."/>
            <person name="Zhong W.Y."/>
            <person name="Chen H."/>
            <person name="Yin W.L."/>
            <person name="Huang T."/>
            <person name="Niu S.C."/>
            <person name="Liu Z.J."/>
        </authorList>
    </citation>
    <scope>NUCLEOTIDE SEQUENCE [LARGE SCALE GENOMIC DNA]</scope>
    <source>
        <strain evidence="1">Lindl</strain>
    </source>
</reference>
<name>A0AAV7HQX8_DENCH</name>
<comment type="caution">
    <text evidence="1">The sequence shown here is derived from an EMBL/GenBank/DDBJ whole genome shotgun (WGS) entry which is preliminary data.</text>
</comment>
<dbReference type="AlphaFoldDB" id="A0AAV7HQX8"/>
<sequence>MRKKCSHCNLDGHNSRTCQNQGVRIFGKKLTPSDCFPSAIAARKKGSLFFLYVEAQEAGSSSTTVLSQVSQPAMQNNSSTDMEPVISDPPTNLNGCYPVFFPSKLYSYPTVYPGFLQPGFPYPMPCWPTYPAQAPVLQSHHEIVKPVAVRLKSSIDVEEIDDLPRLSL</sequence>
<accession>A0AAV7HQX8</accession>
<organism evidence="1 2">
    <name type="scientific">Dendrobium chrysotoxum</name>
    <name type="common">Orchid</name>
    <dbReference type="NCBI Taxonomy" id="161865"/>
    <lineage>
        <taxon>Eukaryota</taxon>
        <taxon>Viridiplantae</taxon>
        <taxon>Streptophyta</taxon>
        <taxon>Embryophyta</taxon>
        <taxon>Tracheophyta</taxon>
        <taxon>Spermatophyta</taxon>
        <taxon>Magnoliopsida</taxon>
        <taxon>Liliopsida</taxon>
        <taxon>Asparagales</taxon>
        <taxon>Orchidaceae</taxon>
        <taxon>Epidendroideae</taxon>
        <taxon>Malaxideae</taxon>
        <taxon>Dendrobiinae</taxon>
        <taxon>Dendrobium</taxon>
    </lineage>
</organism>
<dbReference type="EMBL" id="JAGFBR010000001">
    <property type="protein sequence ID" value="KAH0470604.1"/>
    <property type="molecule type" value="Genomic_DNA"/>
</dbReference>
<gene>
    <name evidence="1" type="ORF">IEQ34_000327</name>
</gene>
<dbReference type="Proteomes" id="UP000775213">
    <property type="component" value="Unassembled WGS sequence"/>
</dbReference>
<keyword evidence="2" id="KW-1185">Reference proteome</keyword>
<evidence type="ECO:0000313" key="1">
    <source>
        <dbReference type="EMBL" id="KAH0470604.1"/>
    </source>
</evidence>
<proteinExistence type="predicted"/>
<protein>
    <recommendedName>
        <fullName evidence="3">Transcription factor interactor and regulator CCHC(Zn) family</fullName>
    </recommendedName>
</protein>
<evidence type="ECO:0008006" key="3">
    <source>
        <dbReference type="Google" id="ProtNLM"/>
    </source>
</evidence>